<feature type="signal peptide" evidence="1">
    <location>
        <begin position="1"/>
        <end position="19"/>
    </location>
</feature>
<comment type="caution">
    <text evidence="2">The sequence shown here is derived from an EMBL/GenBank/DDBJ whole genome shotgun (WGS) entry which is preliminary data.</text>
</comment>
<keyword evidence="3" id="KW-1185">Reference proteome</keyword>
<evidence type="ECO:0000313" key="3">
    <source>
        <dbReference type="Proteomes" id="UP000835052"/>
    </source>
</evidence>
<dbReference type="Proteomes" id="UP000835052">
    <property type="component" value="Unassembled WGS sequence"/>
</dbReference>
<keyword evidence="1" id="KW-0732">Signal</keyword>
<dbReference type="AlphaFoldDB" id="A0A8S1H8J1"/>
<name>A0A8S1H8J1_9PELO</name>
<accession>A0A8S1H8J1</accession>
<evidence type="ECO:0008006" key="4">
    <source>
        <dbReference type="Google" id="ProtNLM"/>
    </source>
</evidence>
<protein>
    <recommendedName>
        <fullName evidence="4">Secreted protein</fullName>
    </recommendedName>
</protein>
<proteinExistence type="predicted"/>
<evidence type="ECO:0000313" key="2">
    <source>
        <dbReference type="EMBL" id="CAD6191814.1"/>
    </source>
</evidence>
<gene>
    <name evidence="2" type="ORF">CAUJ_LOCUS7733</name>
</gene>
<dbReference type="EMBL" id="CAJGYM010000023">
    <property type="protein sequence ID" value="CAD6191814.1"/>
    <property type="molecule type" value="Genomic_DNA"/>
</dbReference>
<feature type="chain" id="PRO_5035724491" description="Secreted protein" evidence="1">
    <location>
        <begin position="20"/>
        <end position="91"/>
    </location>
</feature>
<evidence type="ECO:0000256" key="1">
    <source>
        <dbReference type="SAM" id="SignalP"/>
    </source>
</evidence>
<sequence length="91" mass="10671">MRCLRWLSFVVFCFSQVSCTPFLRSYLYRLADPGSSYHSDPSIMPFSFKQDLFPRKSTVADKDFSKFSSAKRFFRDIQINNPFPGTQLRLP</sequence>
<organism evidence="2 3">
    <name type="scientific">Caenorhabditis auriculariae</name>
    <dbReference type="NCBI Taxonomy" id="2777116"/>
    <lineage>
        <taxon>Eukaryota</taxon>
        <taxon>Metazoa</taxon>
        <taxon>Ecdysozoa</taxon>
        <taxon>Nematoda</taxon>
        <taxon>Chromadorea</taxon>
        <taxon>Rhabditida</taxon>
        <taxon>Rhabditina</taxon>
        <taxon>Rhabditomorpha</taxon>
        <taxon>Rhabditoidea</taxon>
        <taxon>Rhabditidae</taxon>
        <taxon>Peloderinae</taxon>
        <taxon>Caenorhabditis</taxon>
    </lineage>
</organism>
<reference evidence="2" key="1">
    <citation type="submission" date="2020-10" db="EMBL/GenBank/DDBJ databases">
        <authorList>
            <person name="Kikuchi T."/>
        </authorList>
    </citation>
    <scope>NUCLEOTIDE SEQUENCE</scope>
    <source>
        <strain evidence="2">NKZ352</strain>
    </source>
</reference>